<feature type="compositionally biased region" description="Acidic residues" evidence="1">
    <location>
        <begin position="155"/>
        <end position="180"/>
    </location>
</feature>
<accession>A0A8H6TUI1</accession>
<feature type="compositionally biased region" description="Polar residues" evidence="1">
    <location>
        <begin position="115"/>
        <end position="127"/>
    </location>
</feature>
<dbReference type="Proteomes" id="UP000613580">
    <property type="component" value="Unassembled WGS sequence"/>
</dbReference>
<sequence>MPDTATPGPSQEESMQHEAREKSSSPDVPIPTCGQPRMAVTRDEYKPDMEEDIEALSQLSFAELPANLNKHTSPAVFSSSPAKPAQKRNHTGHGNNMQAGPRAPPTSTNKRHRASQFSSPVMSSSLEKPQKKKGRLASPTVSQLEHDPSQRALVDDDSMDVDDQNDEDDEDEDEDDEDKEYIEIDAAAVEERLAIIIAKGHLRIHSDAFLASLGHTLEIPNTSAYENSMLFDASRGFSSENASQNLSPSEIQNGWRSNTEAWLRCPDTIGDAVDEPQYPSQDDGLDVIEAYISWNRDVYENLEQYDNDPGTTLAVRALKNILDISYVYAIRDLDKMQLESNSALQHLVAAERIYRLYEKFGPQIVIQPQVSRSALSKVTKEFDAVLAQVPAMACDRWKGSRFYSPYLRSETFARIPCLLDAV</sequence>
<keyword evidence="3" id="KW-1185">Reference proteome</keyword>
<dbReference type="AlphaFoldDB" id="A0A8H6TUI1"/>
<comment type="caution">
    <text evidence="2">The sequence shown here is derived from an EMBL/GenBank/DDBJ whole genome shotgun (WGS) entry which is preliminary data.</text>
</comment>
<name>A0A8H6TUI1_MYCCL</name>
<feature type="compositionally biased region" description="Basic and acidic residues" evidence="1">
    <location>
        <begin position="14"/>
        <end position="24"/>
    </location>
</feature>
<evidence type="ECO:0000313" key="3">
    <source>
        <dbReference type="Proteomes" id="UP000613580"/>
    </source>
</evidence>
<feature type="compositionally biased region" description="Polar residues" evidence="1">
    <location>
        <begin position="71"/>
        <end position="81"/>
    </location>
</feature>
<gene>
    <name evidence="2" type="ORF">HMN09_00086200</name>
</gene>
<proteinExistence type="predicted"/>
<feature type="region of interest" description="Disordered" evidence="1">
    <location>
        <begin position="1"/>
        <end position="52"/>
    </location>
</feature>
<organism evidence="2 3">
    <name type="scientific">Mycena chlorophos</name>
    <name type="common">Agaric fungus</name>
    <name type="synonym">Agaricus chlorophos</name>
    <dbReference type="NCBI Taxonomy" id="658473"/>
    <lineage>
        <taxon>Eukaryota</taxon>
        <taxon>Fungi</taxon>
        <taxon>Dikarya</taxon>
        <taxon>Basidiomycota</taxon>
        <taxon>Agaricomycotina</taxon>
        <taxon>Agaricomycetes</taxon>
        <taxon>Agaricomycetidae</taxon>
        <taxon>Agaricales</taxon>
        <taxon>Marasmiineae</taxon>
        <taxon>Mycenaceae</taxon>
        <taxon>Mycena</taxon>
    </lineage>
</organism>
<feature type="region of interest" description="Disordered" evidence="1">
    <location>
        <begin position="71"/>
        <end position="180"/>
    </location>
</feature>
<protein>
    <submittedName>
        <fullName evidence="2">Uncharacterized protein</fullName>
    </submittedName>
</protein>
<reference evidence="2" key="1">
    <citation type="submission" date="2020-05" db="EMBL/GenBank/DDBJ databases">
        <title>Mycena genomes resolve the evolution of fungal bioluminescence.</title>
        <authorList>
            <person name="Tsai I.J."/>
        </authorList>
    </citation>
    <scope>NUCLEOTIDE SEQUENCE</scope>
    <source>
        <strain evidence="2">110903Hualien_Pintung</strain>
    </source>
</reference>
<evidence type="ECO:0000313" key="2">
    <source>
        <dbReference type="EMBL" id="KAF7323062.1"/>
    </source>
</evidence>
<evidence type="ECO:0000256" key="1">
    <source>
        <dbReference type="SAM" id="MobiDB-lite"/>
    </source>
</evidence>
<dbReference type="EMBL" id="JACAZE010000001">
    <property type="protein sequence ID" value="KAF7323062.1"/>
    <property type="molecule type" value="Genomic_DNA"/>
</dbReference>